<evidence type="ECO:0008006" key="5">
    <source>
        <dbReference type="Google" id="ProtNLM"/>
    </source>
</evidence>
<sequence length="389" mass="45295">MYQADLLHTSIDMPNAKKCLLDWVLMLKMRGEDYMSRRRGGIVKRLNLETLFCGLPTEDNNQYTVELKKMVLDNDFLNKETEIENYLLNKQNRYRFAAFYSLLIVCREYNNYSKYNEYVEKYATQFSQVKLYKIVMSTYYRNKGILGDLGAYRNAIRFAEEACTMLPDNLAVKHHFAELIVLADEEGTNIHIKTINKAIERLDDVMYVNPNHAKYYCTLGRLFACLGDYNQGIKNVRKALDLERGDNKDSLIRIGQYNYYLLQIKMLIENNKVDSKMGKFNSDFEQMKNDLDSMKTQYLEYLAFFSSVLAFVLITVNVVVSVNNFNKCTGIVLMFAGALVVVFGVFRMLLYYSSSIKFSILKIIFSYVTGFLFLIAGFVIGNQLYVYWL</sequence>
<dbReference type="InterPro" id="IPR019734">
    <property type="entry name" value="TPR_rpt"/>
</dbReference>
<feature type="transmembrane region" description="Helical" evidence="2">
    <location>
        <begin position="298"/>
        <end position="319"/>
    </location>
</feature>
<dbReference type="InterPro" id="IPR011990">
    <property type="entry name" value="TPR-like_helical_dom_sf"/>
</dbReference>
<evidence type="ECO:0000256" key="2">
    <source>
        <dbReference type="SAM" id="Phobius"/>
    </source>
</evidence>
<dbReference type="Gene3D" id="1.25.40.10">
    <property type="entry name" value="Tetratricopeptide repeat domain"/>
    <property type="match status" value="1"/>
</dbReference>
<dbReference type="PROSITE" id="PS50005">
    <property type="entry name" value="TPR"/>
    <property type="match status" value="1"/>
</dbReference>
<dbReference type="RefSeq" id="WP_186995719.1">
    <property type="nucleotide sequence ID" value="NZ_JACOQG010000058.1"/>
</dbReference>
<dbReference type="SMART" id="SM00028">
    <property type="entry name" value="TPR"/>
    <property type="match status" value="2"/>
</dbReference>
<feature type="repeat" description="TPR" evidence="1">
    <location>
        <begin position="213"/>
        <end position="246"/>
    </location>
</feature>
<evidence type="ECO:0000313" key="3">
    <source>
        <dbReference type="EMBL" id="MBC5781200.1"/>
    </source>
</evidence>
<organism evidence="3 4">
    <name type="scientific">Blautia difficilis</name>
    <dbReference type="NCBI Taxonomy" id="2763027"/>
    <lineage>
        <taxon>Bacteria</taxon>
        <taxon>Bacillati</taxon>
        <taxon>Bacillota</taxon>
        <taxon>Clostridia</taxon>
        <taxon>Lachnospirales</taxon>
        <taxon>Lachnospiraceae</taxon>
        <taxon>Blautia</taxon>
    </lineage>
</organism>
<dbReference type="Proteomes" id="UP000649826">
    <property type="component" value="Unassembled WGS sequence"/>
</dbReference>
<feature type="transmembrane region" description="Helical" evidence="2">
    <location>
        <begin position="364"/>
        <end position="388"/>
    </location>
</feature>
<keyword evidence="2" id="KW-0472">Membrane</keyword>
<dbReference type="SUPFAM" id="SSF48452">
    <property type="entry name" value="TPR-like"/>
    <property type="match status" value="1"/>
</dbReference>
<evidence type="ECO:0000256" key="1">
    <source>
        <dbReference type="PROSITE-ProRule" id="PRU00339"/>
    </source>
</evidence>
<name>A0ABR7IME1_9FIRM</name>
<evidence type="ECO:0000313" key="4">
    <source>
        <dbReference type="Proteomes" id="UP000649826"/>
    </source>
</evidence>
<keyword evidence="4" id="KW-1185">Reference proteome</keyword>
<feature type="transmembrane region" description="Helical" evidence="2">
    <location>
        <begin position="331"/>
        <end position="352"/>
    </location>
</feature>
<comment type="caution">
    <text evidence="3">The sequence shown here is derived from an EMBL/GenBank/DDBJ whole genome shotgun (WGS) entry which is preliminary data.</text>
</comment>
<proteinExistence type="predicted"/>
<accession>A0ABR7IME1</accession>
<reference evidence="3 4" key="1">
    <citation type="submission" date="2020-08" db="EMBL/GenBank/DDBJ databases">
        <title>Genome public.</title>
        <authorList>
            <person name="Liu C."/>
            <person name="Sun Q."/>
        </authorList>
    </citation>
    <scope>NUCLEOTIDE SEQUENCE [LARGE SCALE GENOMIC DNA]</scope>
    <source>
        <strain evidence="3 4">M29</strain>
    </source>
</reference>
<protein>
    <recommendedName>
        <fullName evidence="5">Tetratricopeptide repeat protein</fullName>
    </recommendedName>
</protein>
<keyword evidence="1" id="KW-0802">TPR repeat</keyword>
<gene>
    <name evidence="3" type="ORF">H8Z82_16455</name>
</gene>
<keyword evidence="2" id="KW-1133">Transmembrane helix</keyword>
<dbReference type="EMBL" id="JACOQG010000058">
    <property type="protein sequence ID" value="MBC5781200.1"/>
    <property type="molecule type" value="Genomic_DNA"/>
</dbReference>
<keyword evidence="2" id="KW-0812">Transmembrane</keyword>